<keyword evidence="2" id="KW-1185">Reference proteome</keyword>
<proteinExistence type="predicted"/>
<gene>
    <name evidence="1" type="ORF">GALMADRAFT_267567</name>
</gene>
<organism evidence="1 2">
    <name type="scientific">Galerina marginata (strain CBS 339.88)</name>
    <dbReference type="NCBI Taxonomy" id="685588"/>
    <lineage>
        <taxon>Eukaryota</taxon>
        <taxon>Fungi</taxon>
        <taxon>Dikarya</taxon>
        <taxon>Basidiomycota</taxon>
        <taxon>Agaricomycotina</taxon>
        <taxon>Agaricomycetes</taxon>
        <taxon>Agaricomycetidae</taxon>
        <taxon>Agaricales</taxon>
        <taxon>Agaricineae</taxon>
        <taxon>Strophariaceae</taxon>
        <taxon>Galerina</taxon>
    </lineage>
</organism>
<dbReference type="EMBL" id="KL142378">
    <property type="protein sequence ID" value="KDR76483.1"/>
    <property type="molecule type" value="Genomic_DNA"/>
</dbReference>
<protein>
    <submittedName>
        <fullName evidence="1">Uncharacterized protein</fullName>
    </submittedName>
</protein>
<dbReference type="Proteomes" id="UP000027222">
    <property type="component" value="Unassembled WGS sequence"/>
</dbReference>
<dbReference type="HOGENOM" id="CLU_1959742_0_0_1"/>
<name>A0A067TBZ5_GALM3</name>
<sequence length="128" mass="14698">MFRYPRDSLLISFSCCFYLMSGNELTALLSALRFVFRTEVLTLVSLSWRLCMIMYDVIQAGCLAGAHGMTPTHTCTTPREYSDIVDPVEGRQFLHHAQLNLVSICKQKRAVKDTIEPYKSVPLWRLYT</sequence>
<evidence type="ECO:0000313" key="1">
    <source>
        <dbReference type="EMBL" id="KDR76483.1"/>
    </source>
</evidence>
<dbReference type="AlphaFoldDB" id="A0A067TBZ5"/>
<accession>A0A067TBZ5</accession>
<evidence type="ECO:0000313" key="2">
    <source>
        <dbReference type="Proteomes" id="UP000027222"/>
    </source>
</evidence>
<reference evidence="2" key="1">
    <citation type="journal article" date="2014" name="Proc. Natl. Acad. Sci. U.S.A.">
        <title>Extensive sampling of basidiomycete genomes demonstrates inadequacy of the white-rot/brown-rot paradigm for wood decay fungi.</title>
        <authorList>
            <person name="Riley R."/>
            <person name="Salamov A.A."/>
            <person name="Brown D.W."/>
            <person name="Nagy L.G."/>
            <person name="Floudas D."/>
            <person name="Held B.W."/>
            <person name="Levasseur A."/>
            <person name="Lombard V."/>
            <person name="Morin E."/>
            <person name="Otillar R."/>
            <person name="Lindquist E.A."/>
            <person name="Sun H."/>
            <person name="LaButti K.M."/>
            <person name="Schmutz J."/>
            <person name="Jabbour D."/>
            <person name="Luo H."/>
            <person name="Baker S.E."/>
            <person name="Pisabarro A.G."/>
            <person name="Walton J.D."/>
            <person name="Blanchette R.A."/>
            <person name="Henrissat B."/>
            <person name="Martin F."/>
            <person name="Cullen D."/>
            <person name="Hibbett D.S."/>
            <person name="Grigoriev I.V."/>
        </authorList>
    </citation>
    <scope>NUCLEOTIDE SEQUENCE [LARGE SCALE GENOMIC DNA]</scope>
    <source>
        <strain evidence="2">CBS 339.88</strain>
    </source>
</reference>